<accession>A0A1A9GLB6</accession>
<sequence>MFLSPPDGELSRLRQFASPRTLLSVGPREGDIVVDVTTAVLVQALRHGAELGPPEGDGRQPLRAADLRSALQQVLRGDEAMSVDPSGLTLRSTEIEGDLDLSGFQALPPLHFEHCTFDGAVRLVDTSAAHLSFEHCAGQELDACRLTVTGDFAASHSSWTTLDLSQASIGGRLDVIDCSIDAGRGHIDARQVSVGSFMSWYLTEAAHVSLESCLVRGPDSDSANNNLAFAKTGCLDLSGADIRVSVGIGYDNGPDNVSKIDVLRAERAAFGGDVELEGEFGVIHLAQASVLGLASFGPALVGETGWNAHVTQARALAHQVSQMLELLDQSDPEVEIDYVSLHRRVQATGRPDVFSRLRDTEAAVVIGELAEAAERPDDPQRPQDSEARRVRLRGSLRLIGAQLQDLGLEPGVSGRTTVSLDLRDSNVRSLELPLRRHDGVANLDGAIIGTLHVATREGGEPASMRLDPTINSWQVERLRNRPVFVGRGVPSAQLQVPPLRLGSAAGGGGAGLLGWMPQGTRTVFWQQPWHVLAASLDAEGREWEARGVRILAADKHKRAVAAGHRLGSGRMSRLRATLSEAGRRITWATIGHGYSSFRAIWLLLACLVATWAVTAAGQSAGAFEPTTDEAPGLWWFLYGLDITLSPVGTGQYDAWQSSVFWLALSLWTLKLVSWTLFGLFLSGVSGRVTRSQGGAQ</sequence>
<organism evidence="2 3">
    <name type="scientific">Nocardioides dokdonensis FR1436</name>
    <dbReference type="NCBI Taxonomy" id="1300347"/>
    <lineage>
        <taxon>Bacteria</taxon>
        <taxon>Bacillati</taxon>
        <taxon>Actinomycetota</taxon>
        <taxon>Actinomycetes</taxon>
        <taxon>Propionibacteriales</taxon>
        <taxon>Nocardioidaceae</taxon>
        <taxon>Nocardioides</taxon>
    </lineage>
</organism>
<keyword evidence="1" id="KW-1133">Transmembrane helix</keyword>
<evidence type="ECO:0000256" key="1">
    <source>
        <dbReference type="SAM" id="Phobius"/>
    </source>
</evidence>
<dbReference type="KEGG" id="ndk:I601_1830"/>
<evidence type="ECO:0000313" key="2">
    <source>
        <dbReference type="EMBL" id="ANH38261.1"/>
    </source>
</evidence>
<feature type="transmembrane region" description="Helical" evidence="1">
    <location>
        <begin position="633"/>
        <end position="652"/>
    </location>
</feature>
<dbReference type="STRING" id="1300347.I601_1830"/>
<name>A0A1A9GLB6_9ACTN</name>
<gene>
    <name evidence="2" type="ORF">I601_1830</name>
</gene>
<keyword evidence="1" id="KW-0472">Membrane</keyword>
<keyword evidence="3" id="KW-1185">Reference proteome</keyword>
<dbReference type="Proteomes" id="UP000077868">
    <property type="component" value="Chromosome"/>
</dbReference>
<proteinExistence type="predicted"/>
<feature type="transmembrane region" description="Helical" evidence="1">
    <location>
        <begin position="599"/>
        <end position="621"/>
    </location>
</feature>
<dbReference type="EMBL" id="CP015079">
    <property type="protein sequence ID" value="ANH38261.1"/>
    <property type="molecule type" value="Genomic_DNA"/>
</dbReference>
<evidence type="ECO:0000313" key="3">
    <source>
        <dbReference type="Proteomes" id="UP000077868"/>
    </source>
</evidence>
<protein>
    <submittedName>
        <fullName evidence="2">Uncharacterized protein</fullName>
    </submittedName>
</protein>
<dbReference type="AlphaFoldDB" id="A0A1A9GLB6"/>
<reference evidence="2 3" key="1">
    <citation type="submission" date="2016-03" db="EMBL/GenBank/DDBJ databases">
        <title>Complete genome sequence of a soil Actinobacterium, Nocardioides dokdonensis FR1436.</title>
        <authorList>
            <person name="Kwon S.-K."/>
            <person name="Kim K."/>
            <person name="Kim J.F."/>
        </authorList>
    </citation>
    <scope>NUCLEOTIDE SEQUENCE [LARGE SCALE GENOMIC DNA]</scope>
    <source>
        <strain evidence="2 3">FR1436</strain>
    </source>
</reference>
<dbReference type="PATRIC" id="fig|1300347.3.peg.1832"/>
<feature type="transmembrane region" description="Helical" evidence="1">
    <location>
        <begin position="658"/>
        <end position="681"/>
    </location>
</feature>
<keyword evidence="1" id="KW-0812">Transmembrane</keyword>